<protein>
    <submittedName>
        <fullName evidence="2">Uncharacterized protein</fullName>
    </submittedName>
</protein>
<sequence>MKANRKELHSTFEKDQSKEVDLGESKGSVPWISLDFNPVNINATTLPKSNHTTVIIEDDNILVGHAYQVSHSIASSSTCMQ</sequence>
<gene>
    <name evidence="2" type="ORF">PVK06_029196</name>
</gene>
<organism evidence="2 3">
    <name type="scientific">Gossypium arboreum</name>
    <name type="common">Tree cotton</name>
    <name type="synonym">Gossypium nanking</name>
    <dbReference type="NCBI Taxonomy" id="29729"/>
    <lineage>
        <taxon>Eukaryota</taxon>
        <taxon>Viridiplantae</taxon>
        <taxon>Streptophyta</taxon>
        <taxon>Embryophyta</taxon>
        <taxon>Tracheophyta</taxon>
        <taxon>Spermatophyta</taxon>
        <taxon>Magnoliopsida</taxon>
        <taxon>eudicotyledons</taxon>
        <taxon>Gunneridae</taxon>
        <taxon>Pentapetalae</taxon>
        <taxon>rosids</taxon>
        <taxon>malvids</taxon>
        <taxon>Malvales</taxon>
        <taxon>Malvaceae</taxon>
        <taxon>Malvoideae</taxon>
        <taxon>Gossypium</taxon>
    </lineage>
</organism>
<evidence type="ECO:0000313" key="3">
    <source>
        <dbReference type="Proteomes" id="UP001358586"/>
    </source>
</evidence>
<keyword evidence="3" id="KW-1185">Reference proteome</keyword>
<proteinExistence type="predicted"/>
<feature type="region of interest" description="Disordered" evidence="1">
    <location>
        <begin position="1"/>
        <end position="24"/>
    </location>
</feature>
<dbReference type="Proteomes" id="UP001358586">
    <property type="component" value="Chromosome 8"/>
</dbReference>
<dbReference type="EMBL" id="JARKNE010000008">
    <property type="protein sequence ID" value="KAK5813745.1"/>
    <property type="molecule type" value="Genomic_DNA"/>
</dbReference>
<evidence type="ECO:0000256" key="1">
    <source>
        <dbReference type="SAM" id="MobiDB-lite"/>
    </source>
</evidence>
<accession>A0ABR0P604</accession>
<evidence type="ECO:0000313" key="2">
    <source>
        <dbReference type="EMBL" id="KAK5813745.1"/>
    </source>
</evidence>
<name>A0ABR0P604_GOSAR</name>
<comment type="caution">
    <text evidence="2">The sequence shown here is derived from an EMBL/GenBank/DDBJ whole genome shotgun (WGS) entry which is preliminary data.</text>
</comment>
<reference evidence="2 3" key="1">
    <citation type="submission" date="2023-03" db="EMBL/GenBank/DDBJ databases">
        <title>WGS of Gossypium arboreum.</title>
        <authorList>
            <person name="Yu D."/>
        </authorList>
    </citation>
    <scope>NUCLEOTIDE SEQUENCE [LARGE SCALE GENOMIC DNA]</scope>
    <source>
        <tissue evidence="2">Leaf</tissue>
    </source>
</reference>